<reference evidence="1" key="1">
    <citation type="submission" date="2021-08" db="EMBL/GenBank/DDBJ databases">
        <title>WGS assembly of Ceratopteris richardii.</title>
        <authorList>
            <person name="Marchant D.B."/>
            <person name="Chen G."/>
            <person name="Jenkins J."/>
            <person name="Shu S."/>
            <person name="Leebens-Mack J."/>
            <person name="Grimwood J."/>
            <person name="Schmutz J."/>
            <person name="Soltis P."/>
            <person name="Soltis D."/>
            <person name="Chen Z.-H."/>
        </authorList>
    </citation>
    <scope>NUCLEOTIDE SEQUENCE</scope>
    <source>
        <strain evidence="1">Whitten #5841</strain>
        <tissue evidence="1">Leaf</tissue>
    </source>
</reference>
<evidence type="ECO:0000313" key="1">
    <source>
        <dbReference type="EMBL" id="KAH7421686.1"/>
    </source>
</evidence>
<dbReference type="AlphaFoldDB" id="A0A8T2TIW7"/>
<dbReference type="EMBL" id="CM035418">
    <property type="protein sequence ID" value="KAH7421686.1"/>
    <property type="molecule type" value="Genomic_DNA"/>
</dbReference>
<accession>A0A8T2TIW7</accession>
<comment type="caution">
    <text evidence="1">The sequence shown here is derived from an EMBL/GenBank/DDBJ whole genome shotgun (WGS) entry which is preliminary data.</text>
</comment>
<keyword evidence="2" id="KW-1185">Reference proteome</keyword>
<gene>
    <name evidence="1" type="ORF">KP509_13G071100</name>
</gene>
<name>A0A8T2TIW7_CERRI</name>
<protein>
    <submittedName>
        <fullName evidence="1">Uncharacterized protein</fullName>
    </submittedName>
</protein>
<sequence length="57" mass="6463">MEQKHAERRNLSLSFPTGKSTSLAICHTKRGYGVHSRCPECCHGRYNLRNSASQKTE</sequence>
<proteinExistence type="predicted"/>
<evidence type="ECO:0000313" key="2">
    <source>
        <dbReference type="Proteomes" id="UP000825935"/>
    </source>
</evidence>
<dbReference type="Proteomes" id="UP000825935">
    <property type="component" value="Chromosome 13"/>
</dbReference>
<organism evidence="1 2">
    <name type="scientific">Ceratopteris richardii</name>
    <name type="common">Triangle waterfern</name>
    <dbReference type="NCBI Taxonomy" id="49495"/>
    <lineage>
        <taxon>Eukaryota</taxon>
        <taxon>Viridiplantae</taxon>
        <taxon>Streptophyta</taxon>
        <taxon>Embryophyta</taxon>
        <taxon>Tracheophyta</taxon>
        <taxon>Polypodiopsida</taxon>
        <taxon>Polypodiidae</taxon>
        <taxon>Polypodiales</taxon>
        <taxon>Pteridineae</taxon>
        <taxon>Pteridaceae</taxon>
        <taxon>Parkerioideae</taxon>
        <taxon>Ceratopteris</taxon>
    </lineage>
</organism>